<gene>
    <name evidence="2" type="ORF">IU449_08180</name>
</gene>
<protein>
    <submittedName>
        <fullName evidence="2">Alpha/beta hydrolase</fullName>
    </submittedName>
</protein>
<comment type="caution">
    <text evidence="2">The sequence shown here is derived from an EMBL/GenBank/DDBJ whole genome shotgun (WGS) entry which is preliminary data.</text>
</comment>
<dbReference type="Pfam" id="PF12697">
    <property type="entry name" value="Abhydrolase_6"/>
    <property type="match status" value="1"/>
</dbReference>
<organism evidence="2 3">
    <name type="scientific">Nocardia higoensis</name>
    <dbReference type="NCBI Taxonomy" id="228599"/>
    <lineage>
        <taxon>Bacteria</taxon>
        <taxon>Bacillati</taxon>
        <taxon>Actinomycetota</taxon>
        <taxon>Actinomycetes</taxon>
        <taxon>Mycobacteriales</taxon>
        <taxon>Nocardiaceae</taxon>
        <taxon>Nocardia</taxon>
    </lineage>
</organism>
<proteinExistence type="predicted"/>
<name>A0ABS0D8R6_9NOCA</name>
<dbReference type="RefSeq" id="WP_195001270.1">
    <property type="nucleotide sequence ID" value="NZ_JADLQN010000001.1"/>
</dbReference>
<sequence>MFHSPHPAAARPSVLPCVVALPGTGSDADFARRAFGSAADERGLRFRAVEPDPRDVVASYRAALDEAADNGPVLVAGISLGAAVAVEWAAARSRRAVAGPEAIAGVVAALPAWTGADTAGCPAALSAAYTAARLRADGLEAVIEQMRASSPDWLGAALAQSWRAQWPWLPGALEEAAAYAWPDAEQLAALNVPVSVIATTDDPVHPLAVGRRWAALIPGATLDCLTLDELGADPPVLGHLGFAALSRVLPPIRTPASEPAPVG</sequence>
<feature type="domain" description="AB hydrolase-1" evidence="1">
    <location>
        <begin position="18"/>
        <end position="223"/>
    </location>
</feature>
<evidence type="ECO:0000313" key="2">
    <source>
        <dbReference type="EMBL" id="MBF6354515.1"/>
    </source>
</evidence>
<dbReference type="InterPro" id="IPR029058">
    <property type="entry name" value="AB_hydrolase_fold"/>
</dbReference>
<reference evidence="2 3" key="1">
    <citation type="submission" date="2020-10" db="EMBL/GenBank/DDBJ databases">
        <title>Identification of Nocardia species via Next-generation sequencing and recognition of intraspecies genetic diversity.</title>
        <authorList>
            <person name="Li P."/>
            <person name="Li P."/>
            <person name="Lu B."/>
        </authorList>
    </citation>
    <scope>NUCLEOTIDE SEQUENCE [LARGE SCALE GENOMIC DNA]</scope>
    <source>
        <strain evidence="2 3">BJ06-0143</strain>
    </source>
</reference>
<dbReference type="SUPFAM" id="SSF53474">
    <property type="entry name" value="alpha/beta-Hydrolases"/>
    <property type="match status" value="1"/>
</dbReference>
<evidence type="ECO:0000313" key="3">
    <source>
        <dbReference type="Proteomes" id="UP000707731"/>
    </source>
</evidence>
<dbReference type="GO" id="GO:0016787">
    <property type="term" value="F:hydrolase activity"/>
    <property type="evidence" value="ECO:0007669"/>
    <property type="project" value="UniProtKB-KW"/>
</dbReference>
<dbReference type="Proteomes" id="UP000707731">
    <property type="component" value="Unassembled WGS sequence"/>
</dbReference>
<accession>A0ABS0D8R6</accession>
<dbReference type="Gene3D" id="3.40.50.1820">
    <property type="entry name" value="alpha/beta hydrolase"/>
    <property type="match status" value="1"/>
</dbReference>
<evidence type="ECO:0000259" key="1">
    <source>
        <dbReference type="Pfam" id="PF12697"/>
    </source>
</evidence>
<keyword evidence="2" id="KW-0378">Hydrolase</keyword>
<dbReference type="EMBL" id="JADLQN010000001">
    <property type="protein sequence ID" value="MBF6354515.1"/>
    <property type="molecule type" value="Genomic_DNA"/>
</dbReference>
<keyword evidence="3" id="KW-1185">Reference proteome</keyword>
<dbReference type="InterPro" id="IPR000073">
    <property type="entry name" value="AB_hydrolase_1"/>
</dbReference>